<evidence type="ECO:0000259" key="10">
    <source>
        <dbReference type="Pfam" id="PF01529"/>
    </source>
</evidence>
<evidence type="ECO:0000256" key="2">
    <source>
        <dbReference type="ARBA" id="ARBA00008574"/>
    </source>
</evidence>
<sequence>MNRRRHGWQRPFHPLQIVGIAVYSFLVVVFYTFLGLFLGNRTAEITVTTVFSFVAVSVMFLFVRCTATDPSDRTSLKKKNKKKPKGGKGLLKLNYGFLLGQIVVTFFRRVERKILRTFIRRRYLDPWMTAAQLDPLLPFPFVLMKEDAVSPDLREDDISFCALCDFEVKKHSKHCRTCNRCVDGFDHHCRWLNNCIGKKNYTTFILLMIFVLLLLIIEGATAIAIFVRCFSDKNGIEQELKRKLYVEFPRSVLATISVLLTLMIAYGSAAMGQLFFFHVVLIRKGMRTYDYILAMKEESQSIEMDPFDVDSDFSSDVSSDFDSPEKPSFISRFICRGSGATQLQNNRRLSIRIDSDPQPFTSTKKQGFRVSIDPWRLIKLSKEKALIAAEKARERIVKQKPPTEEDSLKPLPLETKRGPLMTSTDKSTATAVGSGLTPLISKGWMPGSPGRKFSSPRRRFSGSPTTSSGIAPSPKQKYRNNFDLKLTEVSRELETYISRQVLCSVIKKDGNEASPR</sequence>
<dbReference type="GO" id="GO:0006612">
    <property type="term" value="P:protein targeting to membrane"/>
    <property type="evidence" value="ECO:0007669"/>
    <property type="project" value="TreeGrafter"/>
</dbReference>
<comment type="subcellular location">
    <subcellularLocation>
        <location evidence="1">Endomembrane system</location>
        <topology evidence="1">Multi-pass membrane protein</topology>
    </subcellularLocation>
</comment>
<keyword evidence="4 8" id="KW-0812">Transmembrane</keyword>
<evidence type="ECO:0000256" key="1">
    <source>
        <dbReference type="ARBA" id="ARBA00004127"/>
    </source>
</evidence>
<feature type="compositionally biased region" description="Basic and acidic residues" evidence="9">
    <location>
        <begin position="399"/>
        <end position="408"/>
    </location>
</feature>
<dbReference type="EMBL" id="VIEB01000196">
    <property type="protein sequence ID" value="TQE01370.1"/>
    <property type="molecule type" value="Genomic_DNA"/>
</dbReference>
<dbReference type="GO" id="GO:0005794">
    <property type="term" value="C:Golgi apparatus"/>
    <property type="evidence" value="ECO:0007669"/>
    <property type="project" value="TreeGrafter"/>
</dbReference>
<feature type="transmembrane region" description="Helical" evidence="8">
    <location>
        <begin position="251"/>
        <end position="277"/>
    </location>
</feature>
<evidence type="ECO:0000256" key="4">
    <source>
        <dbReference type="ARBA" id="ARBA00022692"/>
    </source>
</evidence>
<evidence type="ECO:0000256" key="5">
    <source>
        <dbReference type="ARBA" id="ARBA00022989"/>
    </source>
</evidence>
<feature type="domain" description="Palmitoyltransferase DHHC" evidence="10">
    <location>
        <begin position="156"/>
        <end position="292"/>
    </location>
</feature>
<comment type="catalytic activity">
    <reaction evidence="8">
        <text>L-cysteinyl-[protein] + hexadecanoyl-CoA = S-hexadecanoyl-L-cysteinyl-[protein] + CoA</text>
        <dbReference type="Rhea" id="RHEA:36683"/>
        <dbReference type="Rhea" id="RHEA-COMP:10131"/>
        <dbReference type="Rhea" id="RHEA-COMP:11032"/>
        <dbReference type="ChEBI" id="CHEBI:29950"/>
        <dbReference type="ChEBI" id="CHEBI:57287"/>
        <dbReference type="ChEBI" id="CHEBI:57379"/>
        <dbReference type="ChEBI" id="CHEBI:74151"/>
        <dbReference type="EC" id="2.3.1.225"/>
    </reaction>
</comment>
<comment type="caution">
    <text evidence="11">The sequence shown here is derived from an EMBL/GenBank/DDBJ whole genome shotgun (WGS) entry which is preliminary data.</text>
</comment>
<dbReference type="Pfam" id="PF01529">
    <property type="entry name" value="DHHC"/>
    <property type="match status" value="1"/>
</dbReference>
<keyword evidence="7 8" id="KW-0012">Acyltransferase</keyword>
<dbReference type="PANTHER" id="PTHR22883">
    <property type="entry name" value="ZINC FINGER DHHC DOMAIN CONTAINING PROTEIN"/>
    <property type="match status" value="1"/>
</dbReference>
<dbReference type="EC" id="2.3.1.225" evidence="8"/>
<protein>
    <recommendedName>
        <fullName evidence="8">S-acyltransferase</fullName>
        <ecNumber evidence="8">2.3.1.225</ecNumber>
    </recommendedName>
    <alternativeName>
        <fullName evidence="8">Palmitoyltransferase</fullName>
    </alternativeName>
</protein>
<evidence type="ECO:0000256" key="8">
    <source>
        <dbReference type="RuleBase" id="RU079119"/>
    </source>
</evidence>
<dbReference type="AlphaFoldDB" id="A0A540MSN3"/>
<gene>
    <name evidence="11" type="ORF">C1H46_013050</name>
</gene>
<dbReference type="STRING" id="106549.A0A540MSN3"/>
<organism evidence="11 12">
    <name type="scientific">Malus baccata</name>
    <name type="common">Siberian crab apple</name>
    <name type="synonym">Pyrus baccata</name>
    <dbReference type="NCBI Taxonomy" id="106549"/>
    <lineage>
        <taxon>Eukaryota</taxon>
        <taxon>Viridiplantae</taxon>
        <taxon>Streptophyta</taxon>
        <taxon>Embryophyta</taxon>
        <taxon>Tracheophyta</taxon>
        <taxon>Spermatophyta</taxon>
        <taxon>Magnoliopsida</taxon>
        <taxon>eudicotyledons</taxon>
        <taxon>Gunneridae</taxon>
        <taxon>Pentapetalae</taxon>
        <taxon>rosids</taxon>
        <taxon>fabids</taxon>
        <taxon>Rosales</taxon>
        <taxon>Rosaceae</taxon>
        <taxon>Amygdaloideae</taxon>
        <taxon>Maleae</taxon>
        <taxon>Malus</taxon>
    </lineage>
</organism>
<dbReference type="InterPro" id="IPR039859">
    <property type="entry name" value="PFA4/ZDH16/20/ERF2-like"/>
</dbReference>
<feature type="transmembrane region" description="Helical" evidence="8">
    <location>
        <begin position="204"/>
        <end position="230"/>
    </location>
</feature>
<reference evidence="11 12" key="1">
    <citation type="journal article" date="2019" name="G3 (Bethesda)">
        <title>Sequencing of a Wild Apple (Malus baccata) Genome Unravels the Differences Between Cultivated and Wild Apple Species Regarding Disease Resistance and Cold Tolerance.</title>
        <authorList>
            <person name="Chen X."/>
        </authorList>
    </citation>
    <scope>NUCLEOTIDE SEQUENCE [LARGE SCALE GENOMIC DNA]</scope>
    <source>
        <strain evidence="12">cv. Shandingzi</strain>
        <tissue evidence="11">Leaves</tissue>
    </source>
</reference>
<feature type="region of interest" description="Disordered" evidence="9">
    <location>
        <begin position="399"/>
        <end position="477"/>
    </location>
</feature>
<keyword evidence="3 8" id="KW-0808">Transferase</keyword>
<name>A0A540MSN3_MALBA</name>
<feature type="compositionally biased region" description="Polar residues" evidence="9">
    <location>
        <begin position="421"/>
        <end position="431"/>
    </location>
</feature>
<dbReference type="PROSITE" id="PS50216">
    <property type="entry name" value="DHHC"/>
    <property type="match status" value="1"/>
</dbReference>
<dbReference type="GO" id="GO:0019706">
    <property type="term" value="F:protein-cysteine S-palmitoyltransferase activity"/>
    <property type="evidence" value="ECO:0007669"/>
    <property type="project" value="UniProtKB-EC"/>
</dbReference>
<evidence type="ECO:0000256" key="7">
    <source>
        <dbReference type="ARBA" id="ARBA00023315"/>
    </source>
</evidence>
<evidence type="ECO:0000256" key="9">
    <source>
        <dbReference type="SAM" id="MobiDB-lite"/>
    </source>
</evidence>
<keyword evidence="12" id="KW-1185">Reference proteome</keyword>
<evidence type="ECO:0000313" key="12">
    <source>
        <dbReference type="Proteomes" id="UP000315295"/>
    </source>
</evidence>
<keyword evidence="5 8" id="KW-1133">Transmembrane helix</keyword>
<accession>A0A540MSN3</accession>
<evidence type="ECO:0000256" key="6">
    <source>
        <dbReference type="ARBA" id="ARBA00023136"/>
    </source>
</evidence>
<dbReference type="InterPro" id="IPR001594">
    <property type="entry name" value="Palmitoyltrfase_DHHC"/>
</dbReference>
<feature type="transmembrane region" description="Helical" evidence="8">
    <location>
        <begin position="20"/>
        <end position="39"/>
    </location>
</feature>
<dbReference type="GO" id="GO:0005783">
    <property type="term" value="C:endoplasmic reticulum"/>
    <property type="evidence" value="ECO:0007669"/>
    <property type="project" value="TreeGrafter"/>
</dbReference>
<dbReference type="PANTHER" id="PTHR22883:SF306">
    <property type="entry name" value="PROTEIN S-ACYLTRANSFERASE 18"/>
    <property type="match status" value="1"/>
</dbReference>
<comment type="domain">
    <text evidence="8">The DHHC domain is required for palmitoyltransferase activity.</text>
</comment>
<keyword evidence="6 8" id="KW-0472">Membrane</keyword>
<feature type="transmembrane region" description="Helical" evidence="8">
    <location>
        <begin position="45"/>
        <end position="68"/>
    </location>
</feature>
<comment type="similarity">
    <text evidence="2 8">Belongs to the DHHC palmitoyltransferase family.</text>
</comment>
<evidence type="ECO:0000256" key="3">
    <source>
        <dbReference type="ARBA" id="ARBA00022679"/>
    </source>
</evidence>
<proteinExistence type="inferred from homology"/>
<evidence type="ECO:0000313" key="11">
    <source>
        <dbReference type="EMBL" id="TQE01370.1"/>
    </source>
</evidence>
<dbReference type="Proteomes" id="UP000315295">
    <property type="component" value="Unassembled WGS sequence"/>
</dbReference>